<evidence type="ECO:0000313" key="10">
    <source>
        <dbReference type="Proteomes" id="UP001591681"/>
    </source>
</evidence>
<dbReference type="AlphaFoldDB" id="A0ABD1KP32"/>
<sequence>MAAHVAFMCLGLALLLLLGPCSPGRGAADAQSAPANQTVGPSDTPEATLATPTASPSPAPSEGGKPYLSMGGNCLGYYDVMGQWDPPFNCNAGIYQFCCGSCFYRYCCSSKVQGLDQMSCNNYDTPVWANTGRPVAPVTEAQEEPESDRTHMIVYIICGVVAIMVLVGIFTKLGLEKSQGGHADMTNSSTNSPPPTYHLPPCQHQLAPSHLPPPTSHLASTNSPPPTYHLPPPTSPAPTRPLPLTTSHLPPRQHQLAPSHLPPPTSHLASTNSPPPTYHLPPRQHQLAPSHLPPPTSPAPTRPLPLTTSHLASTNSPPPTYHLPPRQHQLAPSHLPPPTSHLASTNSPPPTSHLPPRQHQLAPSHLPPPTSHLASTNSPPRLCCRLILLQRQHMFTPLVTRPQLAFRLGAGSRSVTRRRSSAAEREGRKG</sequence>
<feature type="chain" id="PRO_5044857815" description="Shisa N-terminal domain-containing protein" evidence="7">
    <location>
        <begin position="24"/>
        <end position="430"/>
    </location>
</feature>
<feature type="signal peptide" evidence="7">
    <location>
        <begin position="1"/>
        <end position="23"/>
    </location>
</feature>
<feature type="domain" description="Shisa N-terminal" evidence="8">
    <location>
        <begin position="73"/>
        <end position="122"/>
    </location>
</feature>
<feature type="transmembrane region" description="Helical" evidence="6">
    <location>
        <begin position="152"/>
        <end position="175"/>
    </location>
</feature>
<feature type="region of interest" description="Disordered" evidence="5">
    <location>
        <begin position="410"/>
        <end position="430"/>
    </location>
</feature>
<feature type="compositionally biased region" description="Basic and acidic residues" evidence="5">
    <location>
        <begin position="421"/>
        <end position="430"/>
    </location>
</feature>
<keyword evidence="3 6" id="KW-1133">Transmembrane helix</keyword>
<name>A0ABD1KP32_9TELE</name>
<dbReference type="EMBL" id="JBHFQA010000003">
    <property type="protein sequence ID" value="KAL2100711.1"/>
    <property type="molecule type" value="Genomic_DNA"/>
</dbReference>
<dbReference type="Proteomes" id="UP001591681">
    <property type="component" value="Unassembled WGS sequence"/>
</dbReference>
<accession>A0ABD1KP32</accession>
<feature type="region of interest" description="Disordered" evidence="5">
    <location>
        <begin position="29"/>
        <end position="63"/>
    </location>
</feature>
<keyword evidence="2 6" id="KW-0812">Transmembrane</keyword>
<keyword evidence="7" id="KW-0732">Signal</keyword>
<feature type="compositionally biased region" description="Pro residues" evidence="5">
    <location>
        <begin position="291"/>
        <end position="303"/>
    </location>
</feature>
<organism evidence="9 10">
    <name type="scientific">Coilia grayii</name>
    <name type="common">Gray's grenadier anchovy</name>
    <dbReference type="NCBI Taxonomy" id="363190"/>
    <lineage>
        <taxon>Eukaryota</taxon>
        <taxon>Metazoa</taxon>
        <taxon>Chordata</taxon>
        <taxon>Craniata</taxon>
        <taxon>Vertebrata</taxon>
        <taxon>Euteleostomi</taxon>
        <taxon>Actinopterygii</taxon>
        <taxon>Neopterygii</taxon>
        <taxon>Teleostei</taxon>
        <taxon>Clupei</taxon>
        <taxon>Clupeiformes</taxon>
        <taxon>Clupeoidei</taxon>
        <taxon>Engraulidae</taxon>
        <taxon>Coilinae</taxon>
        <taxon>Coilia</taxon>
    </lineage>
</organism>
<dbReference type="PANTHER" id="PTHR31774">
    <property type="entry name" value="PROTEIN SHISA-9-RELATED"/>
    <property type="match status" value="1"/>
</dbReference>
<dbReference type="PANTHER" id="PTHR31774:SF14">
    <property type="entry name" value="PROTEIN SHISA-8"/>
    <property type="match status" value="1"/>
</dbReference>
<keyword evidence="10" id="KW-1185">Reference proteome</keyword>
<protein>
    <recommendedName>
        <fullName evidence="8">Shisa N-terminal domain-containing protein</fullName>
    </recommendedName>
</protein>
<evidence type="ECO:0000256" key="5">
    <source>
        <dbReference type="SAM" id="MobiDB-lite"/>
    </source>
</evidence>
<evidence type="ECO:0000256" key="6">
    <source>
        <dbReference type="SAM" id="Phobius"/>
    </source>
</evidence>
<dbReference type="InterPro" id="IPR026910">
    <property type="entry name" value="Shisa"/>
</dbReference>
<feature type="compositionally biased region" description="Low complexity" evidence="5">
    <location>
        <begin position="44"/>
        <end position="62"/>
    </location>
</feature>
<evidence type="ECO:0000256" key="1">
    <source>
        <dbReference type="ARBA" id="ARBA00004370"/>
    </source>
</evidence>
<evidence type="ECO:0000259" key="8">
    <source>
        <dbReference type="Pfam" id="PF13908"/>
    </source>
</evidence>
<feature type="region of interest" description="Disordered" evidence="5">
    <location>
        <begin position="178"/>
        <end position="377"/>
    </location>
</feature>
<dbReference type="GO" id="GO:0016020">
    <property type="term" value="C:membrane"/>
    <property type="evidence" value="ECO:0007669"/>
    <property type="project" value="UniProtKB-SubCell"/>
</dbReference>
<evidence type="ECO:0000256" key="4">
    <source>
        <dbReference type="ARBA" id="ARBA00023136"/>
    </source>
</evidence>
<proteinExistence type="predicted"/>
<feature type="compositionally biased region" description="Pro residues" evidence="5">
    <location>
        <begin position="223"/>
        <end position="241"/>
    </location>
</feature>
<dbReference type="InterPro" id="IPR053891">
    <property type="entry name" value="Shisa_N"/>
</dbReference>
<gene>
    <name evidence="9" type="ORF">ACEWY4_002472</name>
</gene>
<dbReference type="Pfam" id="PF13908">
    <property type="entry name" value="Shisa_N"/>
    <property type="match status" value="1"/>
</dbReference>
<comment type="subcellular location">
    <subcellularLocation>
        <location evidence="1">Membrane</location>
    </subcellularLocation>
</comment>
<evidence type="ECO:0000313" key="9">
    <source>
        <dbReference type="EMBL" id="KAL2100711.1"/>
    </source>
</evidence>
<evidence type="ECO:0000256" key="3">
    <source>
        <dbReference type="ARBA" id="ARBA00022989"/>
    </source>
</evidence>
<comment type="caution">
    <text evidence="9">The sequence shown here is derived from an EMBL/GenBank/DDBJ whole genome shotgun (WGS) entry which is preliminary data.</text>
</comment>
<reference evidence="9 10" key="1">
    <citation type="submission" date="2024-09" db="EMBL/GenBank/DDBJ databases">
        <title>A chromosome-level genome assembly of Gray's grenadier anchovy, Coilia grayii.</title>
        <authorList>
            <person name="Fu Z."/>
        </authorList>
    </citation>
    <scope>NUCLEOTIDE SEQUENCE [LARGE SCALE GENOMIC DNA]</scope>
    <source>
        <strain evidence="9">G4</strain>
        <tissue evidence="9">Muscle</tissue>
    </source>
</reference>
<evidence type="ECO:0000256" key="7">
    <source>
        <dbReference type="SAM" id="SignalP"/>
    </source>
</evidence>
<evidence type="ECO:0000256" key="2">
    <source>
        <dbReference type="ARBA" id="ARBA00022692"/>
    </source>
</evidence>
<keyword evidence="4 6" id="KW-0472">Membrane</keyword>